<dbReference type="InterPro" id="IPR036890">
    <property type="entry name" value="HATPase_C_sf"/>
</dbReference>
<keyword evidence="3 9" id="KW-0597">Phosphoprotein</keyword>
<comment type="catalytic activity">
    <reaction evidence="1">
        <text>ATP + protein L-histidine = ADP + protein N-phospho-L-histidine.</text>
        <dbReference type="EC" id="2.7.13.3"/>
    </reaction>
</comment>
<organism evidence="13 14">
    <name type="scientific">Calothrix parasitica NIES-267</name>
    <dbReference type="NCBI Taxonomy" id="1973488"/>
    <lineage>
        <taxon>Bacteria</taxon>
        <taxon>Bacillati</taxon>
        <taxon>Cyanobacteriota</taxon>
        <taxon>Cyanophyceae</taxon>
        <taxon>Nostocales</taxon>
        <taxon>Calotrichaceae</taxon>
        <taxon>Calothrix</taxon>
    </lineage>
</organism>
<dbReference type="InterPro" id="IPR003661">
    <property type="entry name" value="HisK_dim/P_dom"/>
</dbReference>
<keyword evidence="4" id="KW-0808">Transferase</keyword>
<dbReference type="Gene3D" id="3.40.50.2300">
    <property type="match status" value="1"/>
</dbReference>
<dbReference type="SUPFAM" id="SSF47384">
    <property type="entry name" value="Homodimeric domain of signal transducing histidine kinase"/>
    <property type="match status" value="1"/>
</dbReference>
<evidence type="ECO:0000256" key="10">
    <source>
        <dbReference type="SAM" id="Coils"/>
    </source>
</evidence>
<dbReference type="Gene3D" id="1.10.287.130">
    <property type="match status" value="1"/>
</dbReference>
<protein>
    <recommendedName>
        <fullName evidence="2">histidine kinase</fullName>
        <ecNumber evidence="2">2.7.13.3</ecNumber>
    </recommendedName>
</protein>
<sequence>MILNNDEIKLEEDEIILLEEDEDEDEDILFIEDDTESSLETTDNKSWKVMIVDDEKTVHQATQLVLQDFTFDDKPVCLISAYSGKEAIELIKQHPDTAFILLDVVMESNDAGLKVVKYIREELRNKLVRIILRTGQPGEAPEESVIINYDINDYKLKVDLNRHRLITTTITALRGYRDVIALEQRTSELDEILNKLQQAQLQMVQNEKMATLGNLVAGVAHEVNNPIGFLKGSIRNAEEYIQDLFAHIECYQENYPNPKEEVNEHAEDIDLEYLSGDLPKLLNSMTLATERITNISNSLRTFSRADTSEKVACNIHEGINSTILILKYRLKANDKRPAIEIIKEYGELPLIKCFLGQLNQVFMNIIANAIDAVDTVSQGKNFSEIEANPYKITIKTEVCKDADTVLFSIKDNASGMPESVKKRVFDNLFTTKGVGKGTGLGLAIAKQIIEETHNGKLSCNSTLGKGTEFRIELPIL</sequence>
<evidence type="ECO:0000259" key="11">
    <source>
        <dbReference type="PROSITE" id="PS50109"/>
    </source>
</evidence>
<reference evidence="13 14" key="1">
    <citation type="submission" date="2017-06" db="EMBL/GenBank/DDBJ databases">
        <title>Genome sequencing of cyanobaciteial culture collection at National Institute for Environmental Studies (NIES).</title>
        <authorList>
            <person name="Hirose Y."/>
            <person name="Shimura Y."/>
            <person name="Fujisawa T."/>
            <person name="Nakamura Y."/>
            <person name="Kawachi M."/>
        </authorList>
    </citation>
    <scope>NUCLEOTIDE SEQUENCE [LARGE SCALE GENOMIC DNA]</scope>
    <source>
        <strain evidence="13 14">NIES-267</strain>
    </source>
</reference>
<dbReference type="Pfam" id="PF00072">
    <property type="entry name" value="Response_reg"/>
    <property type="match status" value="1"/>
</dbReference>
<name>A0A1Z4LMJ3_9CYAN</name>
<dbReference type="InterPro" id="IPR004358">
    <property type="entry name" value="Sig_transdc_His_kin-like_C"/>
</dbReference>
<proteinExistence type="predicted"/>
<evidence type="ECO:0000256" key="9">
    <source>
        <dbReference type="PROSITE-ProRule" id="PRU00169"/>
    </source>
</evidence>
<keyword evidence="14" id="KW-1185">Reference proteome</keyword>
<feature type="domain" description="Response regulatory" evidence="12">
    <location>
        <begin position="48"/>
        <end position="172"/>
    </location>
</feature>
<dbReference type="AlphaFoldDB" id="A0A1Z4LMJ3"/>
<dbReference type="InterPro" id="IPR005467">
    <property type="entry name" value="His_kinase_dom"/>
</dbReference>
<dbReference type="GO" id="GO:0005524">
    <property type="term" value="F:ATP binding"/>
    <property type="evidence" value="ECO:0007669"/>
    <property type="project" value="UniProtKB-KW"/>
</dbReference>
<evidence type="ECO:0000256" key="1">
    <source>
        <dbReference type="ARBA" id="ARBA00000085"/>
    </source>
</evidence>
<feature type="domain" description="Histidine kinase" evidence="11">
    <location>
        <begin position="218"/>
        <end position="476"/>
    </location>
</feature>
<keyword evidence="5" id="KW-0547">Nucleotide-binding</keyword>
<evidence type="ECO:0000313" key="14">
    <source>
        <dbReference type="Proteomes" id="UP000218418"/>
    </source>
</evidence>
<dbReference type="Proteomes" id="UP000218418">
    <property type="component" value="Chromosome"/>
</dbReference>
<dbReference type="Pfam" id="PF02518">
    <property type="entry name" value="HATPase_c"/>
    <property type="match status" value="1"/>
</dbReference>
<evidence type="ECO:0000256" key="4">
    <source>
        <dbReference type="ARBA" id="ARBA00022679"/>
    </source>
</evidence>
<dbReference type="PRINTS" id="PR00344">
    <property type="entry name" value="BCTRLSENSOR"/>
</dbReference>
<dbReference type="CDD" id="cd00082">
    <property type="entry name" value="HisKA"/>
    <property type="match status" value="1"/>
</dbReference>
<dbReference type="InterPro" id="IPR036097">
    <property type="entry name" value="HisK_dim/P_sf"/>
</dbReference>
<keyword evidence="8" id="KW-0902">Two-component regulatory system</keyword>
<evidence type="ECO:0000256" key="3">
    <source>
        <dbReference type="ARBA" id="ARBA00022553"/>
    </source>
</evidence>
<keyword evidence="7" id="KW-0067">ATP-binding</keyword>
<dbReference type="PROSITE" id="PS50109">
    <property type="entry name" value="HIS_KIN"/>
    <property type="match status" value="1"/>
</dbReference>
<dbReference type="Gene3D" id="3.30.565.10">
    <property type="entry name" value="Histidine kinase-like ATPase, C-terminal domain"/>
    <property type="match status" value="1"/>
</dbReference>
<evidence type="ECO:0000313" key="13">
    <source>
        <dbReference type="EMBL" id="BAY82450.1"/>
    </source>
</evidence>
<dbReference type="OrthoDB" id="9759601at2"/>
<dbReference type="SMART" id="SM00387">
    <property type="entry name" value="HATPase_c"/>
    <property type="match status" value="1"/>
</dbReference>
<evidence type="ECO:0000256" key="8">
    <source>
        <dbReference type="ARBA" id="ARBA00023012"/>
    </source>
</evidence>
<keyword evidence="10" id="KW-0175">Coiled coil</keyword>
<dbReference type="PROSITE" id="PS50110">
    <property type="entry name" value="RESPONSE_REGULATORY"/>
    <property type="match status" value="1"/>
</dbReference>
<dbReference type="EMBL" id="AP018227">
    <property type="protein sequence ID" value="BAY82450.1"/>
    <property type="molecule type" value="Genomic_DNA"/>
</dbReference>
<feature type="modified residue" description="4-aspartylphosphate" evidence="9">
    <location>
        <position position="103"/>
    </location>
</feature>
<dbReference type="InterPro" id="IPR001789">
    <property type="entry name" value="Sig_transdc_resp-reg_receiver"/>
</dbReference>
<evidence type="ECO:0000256" key="2">
    <source>
        <dbReference type="ARBA" id="ARBA00012438"/>
    </source>
</evidence>
<dbReference type="SUPFAM" id="SSF55874">
    <property type="entry name" value="ATPase domain of HSP90 chaperone/DNA topoisomerase II/histidine kinase"/>
    <property type="match status" value="1"/>
</dbReference>
<evidence type="ECO:0000256" key="7">
    <source>
        <dbReference type="ARBA" id="ARBA00022840"/>
    </source>
</evidence>
<feature type="coiled-coil region" evidence="10">
    <location>
        <begin position="179"/>
        <end position="209"/>
    </location>
</feature>
<dbReference type="EC" id="2.7.13.3" evidence="2"/>
<evidence type="ECO:0000256" key="6">
    <source>
        <dbReference type="ARBA" id="ARBA00022777"/>
    </source>
</evidence>
<keyword evidence="6 13" id="KW-0418">Kinase</keyword>
<dbReference type="InterPro" id="IPR003594">
    <property type="entry name" value="HATPase_dom"/>
</dbReference>
<evidence type="ECO:0000259" key="12">
    <source>
        <dbReference type="PROSITE" id="PS50110"/>
    </source>
</evidence>
<accession>A0A1Z4LMJ3</accession>
<dbReference type="PANTHER" id="PTHR43065">
    <property type="entry name" value="SENSOR HISTIDINE KINASE"/>
    <property type="match status" value="1"/>
</dbReference>
<dbReference type="PANTHER" id="PTHR43065:SF10">
    <property type="entry name" value="PEROXIDE STRESS-ACTIVATED HISTIDINE KINASE MAK3"/>
    <property type="match status" value="1"/>
</dbReference>
<evidence type="ECO:0000256" key="5">
    <source>
        <dbReference type="ARBA" id="ARBA00022741"/>
    </source>
</evidence>
<dbReference type="InterPro" id="IPR011006">
    <property type="entry name" value="CheY-like_superfamily"/>
</dbReference>
<dbReference type="GO" id="GO:0000155">
    <property type="term" value="F:phosphorelay sensor kinase activity"/>
    <property type="evidence" value="ECO:0007669"/>
    <property type="project" value="InterPro"/>
</dbReference>
<dbReference type="SUPFAM" id="SSF52172">
    <property type="entry name" value="CheY-like"/>
    <property type="match status" value="1"/>
</dbReference>
<gene>
    <name evidence="13" type="ORF">NIES267_19300</name>
</gene>